<dbReference type="AlphaFoldDB" id="A0A0R3UEJ1"/>
<dbReference type="Pfam" id="PF12251">
    <property type="entry name" value="SNAPC3"/>
    <property type="match status" value="1"/>
</dbReference>
<dbReference type="GO" id="GO:0042796">
    <property type="term" value="P:snRNA transcription by RNA polymerase III"/>
    <property type="evidence" value="ECO:0007669"/>
    <property type="project" value="TreeGrafter"/>
</dbReference>
<evidence type="ECO:0000256" key="1">
    <source>
        <dbReference type="ARBA" id="ARBA00004123"/>
    </source>
</evidence>
<evidence type="ECO:0000256" key="10">
    <source>
        <dbReference type="ARBA" id="ARBA00029606"/>
    </source>
</evidence>
<evidence type="ECO:0000256" key="4">
    <source>
        <dbReference type="ARBA" id="ARBA00023015"/>
    </source>
</evidence>
<evidence type="ECO:0000256" key="9">
    <source>
        <dbReference type="ARBA" id="ARBA00025958"/>
    </source>
</evidence>
<evidence type="ECO:0000313" key="13">
    <source>
        <dbReference type="WBParaSite" id="MCU_000431-RA"/>
    </source>
</evidence>
<proteinExistence type="inferred from homology"/>
<dbReference type="Proteomes" id="UP000267029">
    <property type="component" value="Unassembled WGS sequence"/>
</dbReference>
<keyword evidence="12" id="KW-1185">Reference proteome</keyword>
<comment type="similarity">
    <text evidence="2">Belongs to the SNAPC3/SRD2 family.</text>
</comment>
<evidence type="ECO:0000256" key="8">
    <source>
        <dbReference type="ARBA" id="ARBA00025193"/>
    </source>
</evidence>
<comment type="subcellular location">
    <subcellularLocation>
        <location evidence="1">Nucleus</location>
    </subcellularLocation>
</comment>
<evidence type="ECO:0000313" key="11">
    <source>
        <dbReference type="EMBL" id="VDD79424.1"/>
    </source>
</evidence>
<evidence type="ECO:0000256" key="2">
    <source>
        <dbReference type="ARBA" id="ARBA00010410"/>
    </source>
</evidence>
<dbReference type="EMBL" id="UXSR01005194">
    <property type="protein sequence ID" value="VDD79424.1"/>
    <property type="molecule type" value="Genomic_DNA"/>
</dbReference>
<dbReference type="GO" id="GO:0019185">
    <property type="term" value="C:snRNA-activating protein complex"/>
    <property type="evidence" value="ECO:0007669"/>
    <property type="project" value="TreeGrafter"/>
</dbReference>
<evidence type="ECO:0000313" key="12">
    <source>
        <dbReference type="Proteomes" id="UP000267029"/>
    </source>
</evidence>
<sequence>MSDLLEYVSVSCPTLNGKAFLEKFLPALPEEFFCCTENDAELQLKSRMISLLGSEALFEELEKDCHLENLYVDDEFHTLDELLHVVPDRTNQRLKSLKTLEALPKGRAEKDVEKHALGIRGRFRRPLIDMGYLNSPDGCFDCGFPIQDVVLTVFVYRPIAFKETDCSNAPWTMVMEQRIEILGSQTLSNLRDAIKCPQDMVYLGDCSEALDQPDFHIPARAMYPSSYFFIEDTFYDDLRDPRATRLSTCVIDWQNNRTEWIKDHYSASTMDERVLGDLNLILGKPYLFLHQGNCEHAIIFTTARLTDRTCAQSVYAYPKCTGRAPQKRLSCEACNCLRAQWLVHEAGDILPKDPTMLCIVCLRYLLYTSNGEKIHPRFRVQKFFGYEFCR</sequence>
<protein>
    <recommendedName>
        <fullName evidence="3">snRNA-activating protein complex subunit 3</fullName>
    </recommendedName>
    <alternativeName>
        <fullName evidence="10">Small nuclear RNA-activating complex polypeptide 3</fullName>
    </alternativeName>
</protein>
<dbReference type="OrthoDB" id="48571at2759"/>
<accession>A0A0R3UEJ1</accession>
<keyword evidence="6" id="KW-0804">Transcription</keyword>
<evidence type="ECO:0000256" key="5">
    <source>
        <dbReference type="ARBA" id="ARBA00023125"/>
    </source>
</evidence>
<dbReference type="GO" id="GO:0000978">
    <property type="term" value="F:RNA polymerase II cis-regulatory region sequence-specific DNA binding"/>
    <property type="evidence" value="ECO:0007669"/>
    <property type="project" value="TreeGrafter"/>
</dbReference>
<dbReference type="GO" id="GO:0042795">
    <property type="term" value="P:snRNA transcription by RNA polymerase II"/>
    <property type="evidence" value="ECO:0007669"/>
    <property type="project" value="TreeGrafter"/>
</dbReference>
<organism evidence="13">
    <name type="scientific">Mesocestoides corti</name>
    <name type="common">Flatworm</name>
    <dbReference type="NCBI Taxonomy" id="53468"/>
    <lineage>
        <taxon>Eukaryota</taxon>
        <taxon>Metazoa</taxon>
        <taxon>Spiralia</taxon>
        <taxon>Lophotrochozoa</taxon>
        <taxon>Platyhelminthes</taxon>
        <taxon>Cestoda</taxon>
        <taxon>Eucestoda</taxon>
        <taxon>Cyclophyllidea</taxon>
        <taxon>Mesocestoididae</taxon>
        <taxon>Mesocestoides</taxon>
    </lineage>
</organism>
<dbReference type="GO" id="GO:0005634">
    <property type="term" value="C:nucleus"/>
    <property type="evidence" value="ECO:0007669"/>
    <property type="project" value="UniProtKB-SubCell"/>
</dbReference>
<gene>
    <name evidence="11" type="ORF">MCOS_LOCUS5427</name>
</gene>
<evidence type="ECO:0000256" key="3">
    <source>
        <dbReference type="ARBA" id="ARBA00013634"/>
    </source>
</evidence>
<dbReference type="PANTHER" id="PTHR13421">
    <property type="entry name" value="SNRNA-ACTIVATING PROTEIN COMPLEX SUBUNIT 3"/>
    <property type="match status" value="1"/>
</dbReference>
<name>A0A0R3UEJ1_MESCO</name>
<dbReference type="InterPro" id="IPR022042">
    <property type="entry name" value="snRNA-activating_su3"/>
</dbReference>
<comment type="function">
    <text evidence="8">Part of the SNAPc complex required for the transcription of both RNA polymerase II and III small-nuclear RNA genes. Binds to the proximal sequence element (PSE), a non-TATA-box basal promoter element common to these 2 types of genes. Recruits TBP and BRF2 to the U6 snRNA TATA box.</text>
</comment>
<dbReference type="WBParaSite" id="MCU_000431-RA">
    <property type="protein sequence ID" value="MCU_000431-RA"/>
    <property type="gene ID" value="MCU_000431"/>
</dbReference>
<reference evidence="13" key="2">
    <citation type="submission" date="2019-11" db="UniProtKB">
        <authorList>
            <consortium name="WormBaseParasite"/>
        </authorList>
    </citation>
    <scope>IDENTIFICATION</scope>
</reference>
<dbReference type="GO" id="GO:0001006">
    <property type="term" value="F:RNA polymerase III type 3 promoter sequence-specific DNA binding"/>
    <property type="evidence" value="ECO:0007669"/>
    <property type="project" value="TreeGrafter"/>
</dbReference>
<keyword evidence="4" id="KW-0805">Transcription regulation</keyword>
<evidence type="ECO:0000256" key="6">
    <source>
        <dbReference type="ARBA" id="ARBA00023163"/>
    </source>
</evidence>
<keyword evidence="5" id="KW-0238">DNA-binding</keyword>
<dbReference type="GO" id="GO:0003681">
    <property type="term" value="F:bent DNA binding"/>
    <property type="evidence" value="ECO:0007669"/>
    <property type="project" value="TreeGrafter"/>
</dbReference>
<evidence type="ECO:0000256" key="7">
    <source>
        <dbReference type="ARBA" id="ARBA00023242"/>
    </source>
</evidence>
<reference evidence="11 12" key="1">
    <citation type="submission" date="2018-10" db="EMBL/GenBank/DDBJ databases">
        <authorList>
            <consortium name="Pathogen Informatics"/>
        </authorList>
    </citation>
    <scope>NUCLEOTIDE SEQUENCE [LARGE SCALE GENOMIC DNA]</scope>
</reference>
<keyword evidence="7" id="KW-0539">Nucleus</keyword>
<dbReference type="GO" id="GO:0001046">
    <property type="term" value="F:core promoter sequence-specific DNA binding"/>
    <property type="evidence" value="ECO:0007669"/>
    <property type="project" value="TreeGrafter"/>
</dbReference>
<dbReference type="PANTHER" id="PTHR13421:SF16">
    <property type="entry name" value="SNRNA-ACTIVATING PROTEIN COMPLEX SUBUNIT 3"/>
    <property type="match status" value="1"/>
</dbReference>
<comment type="subunit">
    <text evidence="9">Part of the SNAPc complex composed of 5 subunits: SNAPC1, SNAPC2, SNAPC3, SNAPC4 and SNAPC5. SNAPC3 interacts with SNAPC1.</text>
</comment>
<dbReference type="STRING" id="53468.A0A0R3UEJ1"/>